<keyword evidence="3" id="KW-0560">Oxidoreductase</keyword>
<comment type="caution">
    <text evidence="5">The sequence shown here is derived from an EMBL/GenBank/DDBJ whole genome shotgun (WGS) entry which is preliminary data.</text>
</comment>
<dbReference type="GeneID" id="95983611"/>
<evidence type="ECO:0000313" key="5">
    <source>
        <dbReference type="EMBL" id="KAL1411604.1"/>
    </source>
</evidence>
<dbReference type="InterPro" id="IPR036812">
    <property type="entry name" value="NAD(P)_OxRdtase_dom_sf"/>
</dbReference>
<dbReference type="EMBL" id="JBBXJM010000002">
    <property type="protein sequence ID" value="KAL1411604.1"/>
    <property type="molecule type" value="Genomic_DNA"/>
</dbReference>
<evidence type="ECO:0000256" key="3">
    <source>
        <dbReference type="ARBA" id="ARBA00023002"/>
    </source>
</evidence>
<comment type="similarity">
    <text evidence="1">Belongs to the aldo/keto reductase family.</text>
</comment>
<dbReference type="PANTHER" id="PTHR43827">
    <property type="entry name" value="2,5-DIKETO-D-GLUCONIC ACID REDUCTASE"/>
    <property type="match status" value="1"/>
</dbReference>
<dbReference type="Pfam" id="PF00248">
    <property type="entry name" value="Aldo_ket_red"/>
    <property type="match status" value="1"/>
</dbReference>
<accession>A0ABR3QA78</accession>
<protein>
    <recommendedName>
        <fullName evidence="4">NADP-dependent oxidoreductase domain-containing protein</fullName>
    </recommendedName>
</protein>
<dbReference type="Proteomes" id="UP001565368">
    <property type="component" value="Unassembled WGS sequence"/>
</dbReference>
<organism evidence="5 6">
    <name type="scientific">Vanrija albida</name>
    <dbReference type="NCBI Taxonomy" id="181172"/>
    <lineage>
        <taxon>Eukaryota</taxon>
        <taxon>Fungi</taxon>
        <taxon>Dikarya</taxon>
        <taxon>Basidiomycota</taxon>
        <taxon>Agaricomycotina</taxon>
        <taxon>Tremellomycetes</taxon>
        <taxon>Trichosporonales</taxon>
        <taxon>Trichosporonaceae</taxon>
        <taxon>Vanrija</taxon>
    </lineage>
</organism>
<sequence length="306" mass="32482">MTIAHRTVKLNDGKLIPALGWGNASSGLLGGGQKSVDTAKLAIASGITHIDTAQLYDTESETGQAVRESGAQGKVWVTTKLSHKEGIADASGVNAAALRKSVEGSLARLGAKPDLLLIHNIDVSAGHIAPLWTALEDLVLDGTLEGVSIGVSNYRPQDIEAVVAVARIVPAVNQFEFHPYTLAHTADLIALQKKHGIATEAYGPLGPLLQHPTGGPVKPVVERIAKARSIAPTDVLLLWVRSKGHVAISGSAKAENLKKLAALDTLEDLTAEEVAQIDEAGRKVHWRRYKDHHSRDFPAPDLPEDA</sequence>
<dbReference type="Gene3D" id="3.20.20.100">
    <property type="entry name" value="NADP-dependent oxidoreductase domain"/>
    <property type="match status" value="1"/>
</dbReference>
<evidence type="ECO:0000259" key="4">
    <source>
        <dbReference type="Pfam" id="PF00248"/>
    </source>
</evidence>
<dbReference type="PANTHER" id="PTHR43827:SF3">
    <property type="entry name" value="NADP-DEPENDENT OXIDOREDUCTASE DOMAIN-CONTAINING PROTEIN"/>
    <property type="match status" value="1"/>
</dbReference>
<evidence type="ECO:0000256" key="1">
    <source>
        <dbReference type="ARBA" id="ARBA00007905"/>
    </source>
</evidence>
<reference evidence="5 6" key="1">
    <citation type="submission" date="2023-08" db="EMBL/GenBank/DDBJ databases">
        <title>Annotated Genome Sequence of Vanrija albida AlHP1.</title>
        <authorList>
            <person name="Herzog R."/>
        </authorList>
    </citation>
    <scope>NUCLEOTIDE SEQUENCE [LARGE SCALE GENOMIC DNA]</scope>
    <source>
        <strain evidence="5 6">AlHP1</strain>
    </source>
</reference>
<evidence type="ECO:0000313" key="6">
    <source>
        <dbReference type="Proteomes" id="UP001565368"/>
    </source>
</evidence>
<dbReference type="PIRSF" id="PIRSF000097">
    <property type="entry name" value="AKR"/>
    <property type="match status" value="1"/>
</dbReference>
<dbReference type="SUPFAM" id="SSF51430">
    <property type="entry name" value="NAD(P)-linked oxidoreductase"/>
    <property type="match status" value="1"/>
</dbReference>
<gene>
    <name evidence="5" type="ORF">Q8F55_002568</name>
</gene>
<dbReference type="InterPro" id="IPR020471">
    <property type="entry name" value="AKR"/>
</dbReference>
<dbReference type="RefSeq" id="XP_069211548.1">
    <property type="nucleotide sequence ID" value="XM_069351162.1"/>
</dbReference>
<keyword evidence="6" id="KW-1185">Reference proteome</keyword>
<dbReference type="PRINTS" id="PR00069">
    <property type="entry name" value="ALDKETRDTASE"/>
</dbReference>
<proteinExistence type="inferred from homology"/>
<name>A0ABR3QA78_9TREE</name>
<keyword evidence="2" id="KW-0521">NADP</keyword>
<feature type="domain" description="NADP-dependent oxidoreductase" evidence="4">
    <location>
        <begin position="34"/>
        <end position="280"/>
    </location>
</feature>
<dbReference type="InterPro" id="IPR023210">
    <property type="entry name" value="NADP_OxRdtase_dom"/>
</dbReference>
<evidence type="ECO:0000256" key="2">
    <source>
        <dbReference type="ARBA" id="ARBA00022857"/>
    </source>
</evidence>